<dbReference type="PANTHER" id="PTHR43698">
    <property type="entry name" value="RIBD C-TERMINAL DOMAIN CONTAINING PROTEIN"/>
    <property type="match status" value="1"/>
</dbReference>
<organism evidence="2">
    <name type="scientific">Thermus islandicus</name>
    <dbReference type="NCBI Taxonomy" id="540988"/>
    <lineage>
        <taxon>Bacteria</taxon>
        <taxon>Thermotogati</taxon>
        <taxon>Deinococcota</taxon>
        <taxon>Deinococci</taxon>
        <taxon>Thermales</taxon>
        <taxon>Thermaceae</taxon>
        <taxon>Thermus</taxon>
    </lineage>
</organism>
<reference evidence="2" key="1">
    <citation type="journal article" date="2020" name="mSystems">
        <title>Genome- and Community-Level Interaction Insights into Carbon Utilization and Element Cycling Functions of Hydrothermarchaeota in Hydrothermal Sediment.</title>
        <authorList>
            <person name="Zhou Z."/>
            <person name="Liu Y."/>
            <person name="Xu W."/>
            <person name="Pan J."/>
            <person name="Luo Z.H."/>
            <person name="Li M."/>
        </authorList>
    </citation>
    <scope>NUCLEOTIDE SEQUENCE [LARGE SCALE GENOMIC DNA]</scope>
    <source>
        <strain evidence="2">SpSt-189</strain>
    </source>
</reference>
<dbReference type="SUPFAM" id="SSF51182">
    <property type="entry name" value="RmlC-like cupins"/>
    <property type="match status" value="1"/>
</dbReference>
<dbReference type="InterPro" id="IPR047263">
    <property type="entry name" value="HNL-like_cupin"/>
</dbReference>
<proteinExistence type="predicted"/>
<feature type="domain" description="Cupin type-2" evidence="1">
    <location>
        <begin position="38"/>
        <end position="94"/>
    </location>
</feature>
<dbReference type="InterPro" id="IPR014710">
    <property type="entry name" value="RmlC-like_jellyroll"/>
</dbReference>
<dbReference type="AlphaFoldDB" id="A0A831UFK4"/>
<sequence length="141" mass="15570">MEVRRLRSTERGSPEWFSGEVLLEVLLAARPEGESLLLVRFAPGARTAWHAHPQGQVLYVTEGVGLAQSRGARARLLLPGDVVVFAPGEEHWHGAFPDRFLVHLALQGADGEGRTAYWGEKVVEEAYREAAREALEATPIF</sequence>
<dbReference type="InterPro" id="IPR013096">
    <property type="entry name" value="Cupin_2"/>
</dbReference>
<dbReference type="PANTHER" id="PTHR43698:SF1">
    <property type="entry name" value="BLL4564 PROTEIN"/>
    <property type="match status" value="1"/>
</dbReference>
<dbReference type="EMBL" id="DSHZ01000071">
    <property type="protein sequence ID" value="HEO41539.1"/>
    <property type="molecule type" value="Genomic_DNA"/>
</dbReference>
<evidence type="ECO:0000313" key="2">
    <source>
        <dbReference type="EMBL" id="HEO41539.1"/>
    </source>
</evidence>
<name>A0A831UFK4_9DEIN</name>
<protein>
    <submittedName>
        <fullName evidence="2">Cupin domain-containing protein</fullName>
    </submittedName>
</protein>
<dbReference type="Pfam" id="PF07883">
    <property type="entry name" value="Cupin_2"/>
    <property type="match status" value="1"/>
</dbReference>
<accession>A0A831UFK4</accession>
<comment type="caution">
    <text evidence="2">The sequence shown here is derived from an EMBL/GenBank/DDBJ whole genome shotgun (WGS) entry which is preliminary data.</text>
</comment>
<evidence type="ECO:0000259" key="1">
    <source>
        <dbReference type="Pfam" id="PF07883"/>
    </source>
</evidence>
<dbReference type="CDD" id="cd02233">
    <property type="entry name" value="cupin_HNL-like"/>
    <property type="match status" value="1"/>
</dbReference>
<dbReference type="InterPro" id="IPR011051">
    <property type="entry name" value="RmlC_Cupin_sf"/>
</dbReference>
<dbReference type="Gene3D" id="2.60.120.10">
    <property type="entry name" value="Jelly Rolls"/>
    <property type="match status" value="1"/>
</dbReference>
<gene>
    <name evidence="2" type="ORF">ENP09_01345</name>
</gene>